<dbReference type="SMART" id="SM00729">
    <property type="entry name" value="Elp3"/>
    <property type="match status" value="1"/>
</dbReference>
<dbReference type="SFLD" id="SFLDS00029">
    <property type="entry name" value="Radical_SAM"/>
    <property type="match status" value="1"/>
</dbReference>
<dbReference type="AlphaFoldDB" id="A0A3M8D3N3"/>
<evidence type="ECO:0000256" key="9">
    <source>
        <dbReference type="RuleBase" id="RU364116"/>
    </source>
</evidence>
<dbReference type="Pfam" id="PF06969">
    <property type="entry name" value="HemN_C"/>
    <property type="match status" value="1"/>
</dbReference>
<evidence type="ECO:0000313" key="12">
    <source>
        <dbReference type="Proteomes" id="UP000271031"/>
    </source>
</evidence>
<evidence type="ECO:0000256" key="4">
    <source>
        <dbReference type="ARBA" id="ARBA00022691"/>
    </source>
</evidence>
<reference evidence="11 12" key="1">
    <citation type="submission" date="2018-10" db="EMBL/GenBank/DDBJ databases">
        <title>Phylogenomics of Brevibacillus.</title>
        <authorList>
            <person name="Dunlap C."/>
        </authorList>
    </citation>
    <scope>NUCLEOTIDE SEQUENCE [LARGE SCALE GENOMIC DNA]</scope>
    <source>
        <strain evidence="11 12">JCM 15716</strain>
    </source>
</reference>
<comment type="function">
    <text evidence="9">Probably acts as a heme chaperone, transferring heme to an unknown acceptor. Binds one molecule of heme per monomer, possibly covalently. Binds 1 [4Fe-4S] cluster. The cluster is coordinated with 3 cysteines and an exchangeable S-adenosyl-L-methionine.</text>
</comment>
<dbReference type="InterPro" id="IPR058240">
    <property type="entry name" value="rSAM_sf"/>
</dbReference>
<name>A0A3M8D3N3_9BACL</name>
<evidence type="ECO:0000256" key="6">
    <source>
        <dbReference type="ARBA" id="ARBA00023004"/>
    </source>
</evidence>
<dbReference type="Pfam" id="PF04055">
    <property type="entry name" value="Radical_SAM"/>
    <property type="match status" value="1"/>
</dbReference>
<dbReference type="SFLD" id="SFLDG01065">
    <property type="entry name" value="anaerobic_coproporphyrinogen-I"/>
    <property type="match status" value="1"/>
</dbReference>
<comment type="similarity">
    <text evidence="1">Belongs to the anaerobic coproporphyrinogen-III oxidase family. HemW subfamily.</text>
</comment>
<gene>
    <name evidence="11" type="ORF">EDM56_23575</name>
</gene>
<proteinExistence type="inferred from homology"/>
<dbReference type="InterPro" id="IPR034505">
    <property type="entry name" value="Coproporphyrinogen-III_oxidase"/>
</dbReference>
<dbReference type="PROSITE" id="PS51918">
    <property type="entry name" value="RADICAL_SAM"/>
    <property type="match status" value="1"/>
</dbReference>
<evidence type="ECO:0000256" key="2">
    <source>
        <dbReference type="ARBA" id="ARBA00017228"/>
    </source>
</evidence>
<dbReference type="GO" id="GO:0004109">
    <property type="term" value="F:coproporphyrinogen oxidase activity"/>
    <property type="evidence" value="ECO:0007669"/>
    <property type="project" value="InterPro"/>
</dbReference>
<dbReference type="Proteomes" id="UP000271031">
    <property type="component" value="Unassembled WGS sequence"/>
</dbReference>
<dbReference type="GO" id="GO:0046872">
    <property type="term" value="F:metal ion binding"/>
    <property type="evidence" value="ECO:0007669"/>
    <property type="project" value="UniProtKB-UniRule"/>
</dbReference>
<dbReference type="InterPro" id="IPR007197">
    <property type="entry name" value="rSAM"/>
</dbReference>
<sequence>MTPQSVYIHIPFCTNKCFYCDFNSFVTNNPQLVWDYLEALKKEMQLTFAQTPPERIKTIFVGGGTPTFLDAEQMRFFLQSVQENLGQYLESDLEFTMEANPGTTDREKLKVMRSFGVNRLSFGAQSFDDELLKRIGRIHDSAAIGKSIENARLEGFENLSIDLMFGLPDQTMDKFADSLDRAFELPTTHFSAYSLKVEENTLFHTLYQKDQLPLPTEETELAMYLLLIERMETQGYRMYEISNFAKPGFESRHNQTYWRNEAYYGLGAGAHGYVNGQRHVNAGPLAMYMQMAKDGLPRVEHFAVTRVEQMEEQMILGLRLRRGVDIAQFERRFGESMTQKFGAVIEAEKAKGMLEESEGYLRLTQQALPLGNEVFAKFLGIDK</sequence>
<dbReference type="InterPro" id="IPR013785">
    <property type="entry name" value="Aldolase_TIM"/>
</dbReference>
<keyword evidence="9" id="KW-0963">Cytoplasm</keyword>
<evidence type="ECO:0000256" key="3">
    <source>
        <dbReference type="ARBA" id="ARBA00022617"/>
    </source>
</evidence>
<evidence type="ECO:0000313" key="11">
    <source>
        <dbReference type="EMBL" id="RNB82309.1"/>
    </source>
</evidence>
<feature type="domain" description="Radical SAM core" evidence="10">
    <location>
        <begin position="1"/>
        <end position="237"/>
    </location>
</feature>
<evidence type="ECO:0000256" key="1">
    <source>
        <dbReference type="ARBA" id="ARBA00006100"/>
    </source>
</evidence>
<evidence type="ECO:0000256" key="7">
    <source>
        <dbReference type="ARBA" id="ARBA00023014"/>
    </source>
</evidence>
<protein>
    <recommendedName>
        <fullName evidence="2 9">Heme chaperone HemW</fullName>
    </recommendedName>
</protein>
<dbReference type="InterPro" id="IPR004559">
    <property type="entry name" value="HemW-like"/>
</dbReference>
<evidence type="ECO:0000256" key="8">
    <source>
        <dbReference type="ARBA" id="ARBA00023186"/>
    </source>
</evidence>
<dbReference type="NCBIfam" id="TIGR00539">
    <property type="entry name" value="hemN_rel"/>
    <property type="match status" value="1"/>
</dbReference>
<keyword evidence="6 9" id="KW-0408">Iron</keyword>
<dbReference type="PANTHER" id="PTHR13932">
    <property type="entry name" value="COPROPORPHYRINIGEN III OXIDASE"/>
    <property type="match status" value="1"/>
</dbReference>
<dbReference type="OrthoDB" id="9808022at2"/>
<keyword evidence="12" id="KW-1185">Reference proteome</keyword>
<dbReference type="SFLD" id="SFLDF00562">
    <property type="entry name" value="HemN-like__clustered_with_heat"/>
    <property type="match status" value="1"/>
</dbReference>
<dbReference type="EMBL" id="RHHQ01000020">
    <property type="protein sequence ID" value="RNB82309.1"/>
    <property type="molecule type" value="Genomic_DNA"/>
</dbReference>
<dbReference type="GO" id="GO:0051539">
    <property type="term" value="F:4 iron, 4 sulfur cluster binding"/>
    <property type="evidence" value="ECO:0007669"/>
    <property type="project" value="UniProtKB-UniRule"/>
</dbReference>
<dbReference type="GO" id="GO:0005737">
    <property type="term" value="C:cytoplasm"/>
    <property type="evidence" value="ECO:0007669"/>
    <property type="project" value="UniProtKB-SubCell"/>
</dbReference>
<dbReference type="InterPro" id="IPR006638">
    <property type="entry name" value="Elp3/MiaA/NifB-like_rSAM"/>
</dbReference>
<organism evidence="11 12">
    <name type="scientific">Brevibacillus fluminis</name>
    <dbReference type="NCBI Taxonomy" id="511487"/>
    <lineage>
        <taxon>Bacteria</taxon>
        <taxon>Bacillati</taxon>
        <taxon>Bacillota</taxon>
        <taxon>Bacilli</taxon>
        <taxon>Bacillales</taxon>
        <taxon>Paenibacillaceae</taxon>
        <taxon>Brevibacillus</taxon>
    </lineage>
</organism>
<keyword evidence="9" id="KW-0004">4Fe-4S</keyword>
<dbReference type="GO" id="GO:0006779">
    <property type="term" value="P:porphyrin-containing compound biosynthetic process"/>
    <property type="evidence" value="ECO:0007669"/>
    <property type="project" value="InterPro"/>
</dbReference>
<evidence type="ECO:0000259" key="10">
    <source>
        <dbReference type="PROSITE" id="PS51918"/>
    </source>
</evidence>
<comment type="caution">
    <text evidence="11">The sequence shown here is derived from an EMBL/GenBank/DDBJ whole genome shotgun (WGS) entry which is preliminary data.</text>
</comment>
<evidence type="ECO:0000256" key="5">
    <source>
        <dbReference type="ARBA" id="ARBA00022723"/>
    </source>
</evidence>
<dbReference type="SFLD" id="SFLDF00288">
    <property type="entry name" value="HemN-like__clustered_with_nucl"/>
    <property type="match status" value="1"/>
</dbReference>
<keyword evidence="7 9" id="KW-0411">Iron-sulfur</keyword>
<dbReference type="RefSeq" id="WP_122920387.1">
    <property type="nucleotide sequence ID" value="NZ_RHHQ01000020.1"/>
</dbReference>
<keyword evidence="5 9" id="KW-0479">Metal-binding</keyword>
<dbReference type="InterPro" id="IPR010723">
    <property type="entry name" value="HemN_C"/>
</dbReference>
<dbReference type="SUPFAM" id="SSF102114">
    <property type="entry name" value="Radical SAM enzymes"/>
    <property type="match status" value="1"/>
</dbReference>
<keyword evidence="4 9" id="KW-0949">S-adenosyl-L-methionine</keyword>
<comment type="subcellular location">
    <subcellularLocation>
        <location evidence="9">Cytoplasm</location>
    </subcellularLocation>
</comment>
<dbReference type="Gene3D" id="3.20.20.70">
    <property type="entry name" value="Aldolase class I"/>
    <property type="match status" value="1"/>
</dbReference>
<dbReference type="PANTHER" id="PTHR13932:SF5">
    <property type="entry name" value="RADICAL S-ADENOSYL METHIONINE DOMAIN-CONTAINING PROTEIN 1, MITOCHONDRIAL"/>
    <property type="match status" value="1"/>
</dbReference>
<keyword evidence="8 9" id="KW-0143">Chaperone</keyword>
<accession>A0A3M8D3N3</accession>
<dbReference type="CDD" id="cd01335">
    <property type="entry name" value="Radical_SAM"/>
    <property type="match status" value="1"/>
</dbReference>
<keyword evidence="3 9" id="KW-0349">Heme</keyword>
<dbReference type="SFLD" id="SFLDG01082">
    <property type="entry name" value="B12-binding_domain_containing"/>
    <property type="match status" value="1"/>
</dbReference>